<dbReference type="OMA" id="APFWKQH"/>
<evidence type="ECO:0000256" key="10">
    <source>
        <dbReference type="PROSITE-ProRule" id="PRU00042"/>
    </source>
</evidence>
<organism evidence="13 14">
    <name type="scientific">Latimeria chalumnae</name>
    <name type="common">Coelacanth</name>
    <dbReference type="NCBI Taxonomy" id="7897"/>
    <lineage>
        <taxon>Eukaryota</taxon>
        <taxon>Metazoa</taxon>
        <taxon>Chordata</taxon>
        <taxon>Craniata</taxon>
        <taxon>Vertebrata</taxon>
        <taxon>Euteleostomi</taxon>
        <taxon>Coelacanthiformes</taxon>
        <taxon>Coelacanthidae</taxon>
        <taxon>Latimeria</taxon>
    </lineage>
</organism>
<dbReference type="GO" id="GO:0005634">
    <property type="term" value="C:nucleus"/>
    <property type="evidence" value="ECO:0007669"/>
    <property type="project" value="UniProtKB-SubCell"/>
</dbReference>
<reference evidence="14" key="1">
    <citation type="submission" date="2011-08" db="EMBL/GenBank/DDBJ databases">
        <title>The draft genome of Latimeria chalumnae.</title>
        <authorList>
            <person name="Di Palma F."/>
            <person name="Alfoldi J."/>
            <person name="Johnson J."/>
            <person name="Berlin A."/>
            <person name="Gnerre S."/>
            <person name="Jaffe D."/>
            <person name="MacCallum I."/>
            <person name="Young S."/>
            <person name="Walker B.J."/>
            <person name="Lander E."/>
            <person name="Lindblad-Toh K."/>
        </authorList>
    </citation>
    <scope>NUCLEOTIDE SEQUENCE [LARGE SCALE GENOMIC DNA]</scope>
    <source>
        <strain evidence="14">Wild caught</strain>
    </source>
</reference>
<dbReference type="PANTHER" id="PTHR24408">
    <property type="entry name" value="ZINC FINGER PROTEIN"/>
    <property type="match status" value="1"/>
</dbReference>
<feature type="region of interest" description="Disordered" evidence="11">
    <location>
        <begin position="304"/>
        <end position="331"/>
    </location>
</feature>
<keyword evidence="2" id="KW-0479">Metal-binding</keyword>
<feature type="domain" description="C2H2-type" evidence="12">
    <location>
        <begin position="512"/>
        <end position="539"/>
    </location>
</feature>
<evidence type="ECO:0000256" key="8">
    <source>
        <dbReference type="ARBA" id="ARBA00023163"/>
    </source>
</evidence>
<dbReference type="GeneTree" id="ENSGT00390000014526"/>
<evidence type="ECO:0000256" key="4">
    <source>
        <dbReference type="ARBA" id="ARBA00022771"/>
    </source>
</evidence>
<evidence type="ECO:0000313" key="13">
    <source>
        <dbReference type="Ensembl" id="ENSLACP00000018160.1"/>
    </source>
</evidence>
<name>H3B8D9_LATCH</name>
<dbReference type="AlphaFoldDB" id="H3B8D9"/>
<keyword evidence="7" id="KW-0238">DNA-binding</keyword>
<evidence type="ECO:0000256" key="11">
    <source>
        <dbReference type="SAM" id="MobiDB-lite"/>
    </source>
</evidence>
<evidence type="ECO:0000256" key="9">
    <source>
        <dbReference type="ARBA" id="ARBA00023242"/>
    </source>
</evidence>
<dbReference type="FunFam" id="3.30.160.60:FF:003312">
    <property type="entry name" value="Zinc finger protein 438"/>
    <property type="match status" value="1"/>
</dbReference>
<evidence type="ECO:0000256" key="1">
    <source>
        <dbReference type="ARBA" id="ARBA00004123"/>
    </source>
</evidence>
<dbReference type="GO" id="GO:0043565">
    <property type="term" value="F:sequence-specific DNA binding"/>
    <property type="evidence" value="ECO:0007669"/>
    <property type="project" value="TreeGrafter"/>
</dbReference>
<dbReference type="PROSITE" id="PS50157">
    <property type="entry name" value="ZINC_FINGER_C2H2_2"/>
    <property type="match status" value="3"/>
</dbReference>
<keyword evidence="4 10" id="KW-0863">Zinc-finger</keyword>
<dbReference type="InterPro" id="IPR013087">
    <property type="entry name" value="Znf_C2H2_type"/>
</dbReference>
<dbReference type="GO" id="GO:0000981">
    <property type="term" value="F:DNA-binding transcription factor activity, RNA polymerase II-specific"/>
    <property type="evidence" value="ECO:0007669"/>
    <property type="project" value="TreeGrafter"/>
</dbReference>
<evidence type="ECO:0000256" key="3">
    <source>
        <dbReference type="ARBA" id="ARBA00022737"/>
    </source>
</evidence>
<keyword evidence="9" id="KW-0539">Nucleus</keyword>
<dbReference type="Ensembl" id="ENSLACT00000018292.1">
    <property type="protein sequence ID" value="ENSLACP00000018160.1"/>
    <property type="gene ID" value="ENSLACG00000015998.1"/>
</dbReference>
<evidence type="ECO:0000313" key="14">
    <source>
        <dbReference type="Proteomes" id="UP000008672"/>
    </source>
</evidence>
<evidence type="ECO:0000256" key="6">
    <source>
        <dbReference type="ARBA" id="ARBA00023015"/>
    </source>
</evidence>
<evidence type="ECO:0000259" key="12">
    <source>
        <dbReference type="PROSITE" id="PS50157"/>
    </source>
</evidence>
<evidence type="ECO:0000256" key="2">
    <source>
        <dbReference type="ARBA" id="ARBA00022723"/>
    </source>
</evidence>
<evidence type="ECO:0000256" key="5">
    <source>
        <dbReference type="ARBA" id="ARBA00022833"/>
    </source>
</evidence>
<dbReference type="PANTHER" id="PTHR24408:SF23">
    <property type="entry name" value="ZINC FINGER PROTEIN 438"/>
    <property type="match status" value="1"/>
</dbReference>
<dbReference type="PROSITE" id="PS00028">
    <property type="entry name" value="ZINC_FINGER_C2H2_1"/>
    <property type="match status" value="4"/>
</dbReference>
<dbReference type="EMBL" id="AFYH01058465">
    <property type="status" value="NOT_ANNOTATED_CDS"/>
    <property type="molecule type" value="Genomic_DNA"/>
</dbReference>
<feature type="domain" description="C2H2-type" evidence="12">
    <location>
        <begin position="781"/>
        <end position="809"/>
    </location>
</feature>
<keyword evidence="14" id="KW-1185">Reference proteome</keyword>
<proteinExistence type="predicted"/>
<dbReference type="SUPFAM" id="SSF57667">
    <property type="entry name" value="beta-beta-alpha zinc fingers"/>
    <property type="match status" value="1"/>
</dbReference>
<dbReference type="HOGENOM" id="CLU_017961_0_0_1"/>
<reference evidence="13" key="2">
    <citation type="submission" date="2025-08" db="UniProtKB">
        <authorList>
            <consortium name="Ensembl"/>
        </authorList>
    </citation>
    <scope>IDENTIFICATION</scope>
</reference>
<dbReference type="FunCoup" id="H3B8D9">
    <property type="interactions" value="1742"/>
</dbReference>
<keyword evidence="3" id="KW-0677">Repeat</keyword>
<gene>
    <name evidence="13" type="primary">ZNF438</name>
</gene>
<dbReference type="SMART" id="SM00355">
    <property type="entry name" value="ZnF_C2H2"/>
    <property type="match status" value="5"/>
</dbReference>
<dbReference type="InterPro" id="IPR036236">
    <property type="entry name" value="Znf_C2H2_sf"/>
</dbReference>
<dbReference type="eggNOG" id="KOG1721">
    <property type="taxonomic scope" value="Eukaryota"/>
</dbReference>
<feature type="compositionally biased region" description="Low complexity" evidence="11">
    <location>
        <begin position="1"/>
        <end position="20"/>
    </location>
</feature>
<reference evidence="13" key="3">
    <citation type="submission" date="2025-09" db="UniProtKB">
        <authorList>
            <consortium name="Ensembl"/>
        </authorList>
    </citation>
    <scope>IDENTIFICATION</scope>
</reference>
<evidence type="ECO:0000256" key="7">
    <source>
        <dbReference type="ARBA" id="ARBA00023125"/>
    </source>
</evidence>
<dbReference type="InParanoid" id="H3B8D9"/>
<accession>H3B8D9</accession>
<dbReference type="Gene3D" id="3.30.160.60">
    <property type="entry name" value="Classic Zinc Finger"/>
    <property type="match status" value="2"/>
</dbReference>
<dbReference type="EMBL" id="AFYH01058466">
    <property type="status" value="NOT_ANNOTATED_CDS"/>
    <property type="molecule type" value="Genomic_DNA"/>
</dbReference>
<feature type="compositionally biased region" description="Low complexity" evidence="11">
    <location>
        <begin position="305"/>
        <end position="317"/>
    </location>
</feature>
<feature type="domain" description="C2H2-type" evidence="12">
    <location>
        <begin position="540"/>
        <end position="567"/>
    </location>
</feature>
<dbReference type="Proteomes" id="UP000008672">
    <property type="component" value="Unassembled WGS sequence"/>
</dbReference>
<keyword evidence="8" id="KW-0804">Transcription</keyword>
<protein>
    <submittedName>
        <fullName evidence="13">Zinc finger protein 438</fullName>
    </submittedName>
</protein>
<comment type="subcellular location">
    <subcellularLocation>
        <location evidence="1">Nucleus</location>
    </subcellularLocation>
</comment>
<keyword evidence="6" id="KW-0805">Transcription regulation</keyword>
<dbReference type="FunFam" id="3.30.160.60:FF:000325">
    <property type="entry name" value="ZFP90 zinc finger protein"/>
    <property type="match status" value="1"/>
</dbReference>
<sequence>VQKSSNNASSNKKSLQNKSQFRTIAPKGGTVVASAVFPCQPSLLPDGQTNQISTTSPNRSIVPPTQNYALMQVAGKEGTYSLVALPQVASALQSPQLQKTPPENLKLPIPRYPPTRNKAATKKCSAVSTSDIVPSTVLTQGQTASSPQAQPLNATAGHSETLSNIDATEQVILIDPGSAEITVATLLSENSSVDSGPSTINKTEEAKTDILMNLPDSAVLDESSSPLIQAKVAVKSSSERVMTDNEPTKNLAPRTEKPKQLFLKSDENTNNMTVLSPAIFGNAVQIIPSVPQEKVQNLQYSEVESNSYPNPNQNSNSVTAPTHQLSPEPNNVAACTSTGRSSDKLVNKSYALSAALQVHHKKILFSSVKAVADGLQKLGGNTGKKRGRKKKTPEEILATEAKRKKSIIVNRLKENESTAKLISEEPMDKTVEALKKYRCIMPKPTVILQPLAPITSPADPRTTQVTNCIDQQILLSNTIACKTLNCKQCGSTCAKHASCCRNVPFALSKYWYKCHVCSRSFQFKHHLQDHLNTHTNRRPYSCRICRKTYVHSGSLSTHMKLHHSEGRLKKMMRCEFCAKVFGHVGVYFGHLKEVHKVLLNIEPHRERQEEGNTTGNAADKEKAIERDNATNTEEVVTLNHADQVELQIKCGRCQVTVPTFADMKLHLLYSHGEEIQVRLKEGVLQESREAEQELVKHAAHYWKQLNERRNLLKCGSPEDEFYSFSKLKRQMYLHHQEDSEILLDCTSEELQTNEMESIKRPPWTVLGSQYKEIQFWTSSGFNCILCNRVLESKEELFNHWQNQHSCEDPAILWAIFSSYVGLPSENFEKQSNSREFSEDNALQRKSDLHVVGDECPVHSTSNTDTTNVTLANILLTCPLCTKRCYCCNDGQSEDKEIKLHQSACVHQCPKCLSTFTMTV</sequence>
<dbReference type="Bgee" id="ENSLACG00000015998">
    <property type="expression patterns" value="Expressed in post-anal tail muscle and 3 other cell types or tissues"/>
</dbReference>
<keyword evidence="5" id="KW-0862">Zinc</keyword>
<dbReference type="GO" id="GO:0008270">
    <property type="term" value="F:zinc ion binding"/>
    <property type="evidence" value="ECO:0007669"/>
    <property type="project" value="UniProtKB-KW"/>
</dbReference>
<feature type="compositionally biased region" description="Polar residues" evidence="11">
    <location>
        <begin position="318"/>
        <end position="331"/>
    </location>
</feature>
<feature type="region of interest" description="Disordered" evidence="11">
    <location>
        <begin position="1"/>
        <end position="22"/>
    </location>
</feature>